<proteinExistence type="predicted"/>
<evidence type="ECO:0000256" key="1">
    <source>
        <dbReference type="SAM" id="MobiDB-lite"/>
    </source>
</evidence>
<evidence type="ECO:0000313" key="3">
    <source>
        <dbReference type="Proteomes" id="UP000815325"/>
    </source>
</evidence>
<feature type="compositionally biased region" description="Polar residues" evidence="1">
    <location>
        <begin position="244"/>
        <end position="253"/>
    </location>
</feature>
<sequence length="253" mass="28326">MTHLLRRLACNVGSALCAPSTSAPCSRASPTLGTSSCSYFSGSLCQQQAFCNVAQQSIDGHLSRLTCGRIPSVSSPICTPSIQASLPSWKYHQHHLWLIQPWEGQLRSIFGAHTQPANPQVHTHDKYKFQTSQPSYDWMIGRFVMDRNGVVWHKQANRASKRYAKSKGTLQRLKRWKALHHTEAAKFRKLPGVREKLRYWAPPDPNAVPGFGGDGPYRAPPRKKAKADRRPYVGDPALLPSKGTPYSRSPYHN</sequence>
<protein>
    <submittedName>
        <fullName evidence="2">Uncharacterized protein</fullName>
    </submittedName>
</protein>
<name>A0ABQ7FUW7_DUNSA</name>
<evidence type="ECO:0000313" key="2">
    <source>
        <dbReference type="EMBL" id="KAF5825822.1"/>
    </source>
</evidence>
<keyword evidence="3" id="KW-1185">Reference proteome</keyword>
<reference evidence="2" key="1">
    <citation type="submission" date="2017-08" db="EMBL/GenBank/DDBJ databases">
        <authorList>
            <person name="Polle J.E."/>
            <person name="Barry K."/>
            <person name="Cushman J."/>
            <person name="Schmutz J."/>
            <person name="Tran D."/>
            <person name="Hathwaick L.T."/>
            <person name="Yim W.C."/>
            <person name="Jenkins J."/>
            <person name="Mckie-Krisberg Z.M."/>
            <person name="Prochnik S."/>
            <person name="Lindquist E."/>
            <person name="Dockter R.B."/>
            <person name="Adam C."/>
            <person name="Molina H."/>
            <person name="Bunkerborg J."/>
            <person name="Jin E."/>
            <person name="Buchheim M."/>
            <person name="Magnuson J."/>
        </authorList>
    </citation>
    <scope>NUCLEOTIDE SEQUENCE</scope>
    <source>
        <strain evidence="2">CCAP 19/18</strain>
    </source>
</reference>
<gene>
    <name evidence="2" type="ORF">DUNSADRAFT_6688</name>
</gene>
<dbReference type="Proteomes" id="UP000815325">
    <property type="component" value="Unassembled WGS sequence"/>
</dbReference>
<dbReference type="EMBL" id="MU071919">
    <property type="protein sequence ID" value="KAF5825822.1"/>
    <property type="molecule type" value="Genomic_DNA"/>
</dbReference>
<accession>A0ABQ7FUW7</accession>
<comment type="caution">
    <text evidence="2">The sequence shown here is derived from an EMBL/GenBank/DDBJ whole genome shotgun (WGS) entry which is preliminary data.</text>
</comment>
<organism evidence="2 3">
    <name type="scientific">Dunaliella salina</name>
    <name type="common">Green alga</name>
    <name type="synonym">Protococcus salinus</name>
    <dbReference type="NCBI Taxonomy" id="3046"/>
    <lineage>
        <taxon>Eukaryota</taxon>
        <taxon>Viridiplantae</taxon>
        <taxon>Chlorophyta</taxon>
        <taxon>core chlorophytes</taxon>
        <taxon>Chlorophyceae</taxon>
        <taxon>CS clade</taxon>
        <taxon>Chlamydomonadales</taxon>
        <taxon>Dunaliellaceae</taxon>
        <taxon>Dunaliella</taxon>
    </lineage>
</organism>
<feature type="region of interest" description="Disordered" evidence="1">
    <location>
        <begin position="204"/>
        <end position="253"/>
    </location>
</feature>